<keyword evidence="3" id="KW-1133">Transmembrane helix</keyword>
<dbReference type="InterPro" id="IPR029058">
    <property type="entry name" value="AB_hydrolase_fold"/>
</dbReference>
<dbReference type="InterPro" id="IPR000639">
    <property type="entry name" value="Epox_hydrolase-like"/>
</dbReference>
<evidence type="ECO:0000313" key="6">
    <source>
        <dbReference type="Proteomes" id="UP001152562"/>
    </source>
</evidence>
<dbReference type="PANTHER" id="PTHR43329">
    <property type="entry name" value="EPOXIDE HYDROLASE"/>
    <property type="match status" value="1"/>
</dbReference>
<evidence type="ECO:0000256" key="2">
    <source>
        <dbReference type="ARBA" id="ARBA00038334"/>
    </source>
</evidence>
<dbReference type="InterPro" id="IPR000073">
    <property type="entry name" value="AB_hydrolase_1"/>
</dbReference>
<dbReference type="AlphaFoldDB" id="A0A9P0T053"/>
<evidence type="ECO:0000259" key="4">
    <source>
        <dbReference type="Pfam" id="PF00561"/>
    </source>
</evidence>
<keyword evidence="1" id="KW-0378">Hydrolase</keyword>
<dbReference type="SUPFAM" id="SSF53474">
    <property type="entry name" value="alpha/beta-Hydrolases"/>
    <property type="match status" value="1"/>
</dbReference>
<dbReference type="Pfam" id="PF00561">
    <property type="entry name" value="Abhydrolase_1"/>
    <property type="match status" value="1"/>
</dbReference>
<protein>
    <recommendedName>
        <fullName evidence="4">AB hydrolase-1 domain-containing protein</fullName>
    </recommendedName>
</protein>
<dbReference type="PRINTS" id="PR00111">
    <property type="entry name" value="ABHYDROLASE"/>
</dbReference>
<organism evidence="5 6">
    <name type="scientific">Pieris brassicae</name>
    <name type="common">White butterfly</name>
    <name type="synonym">Large white butterfly</name>
    <dbReference type="NCBI Taxonomy" id="7116"/>
    <lineage>
        <taxon>Eukaryota</taxon>
        <taxon>Metazoa</taxon>
        <taxon>Ecdysozoa</taxon>
        <taxon>Arthropoda</taxon>
        <taxon>Hexapoda</taxon>
        <taxon>Insecta</taxon>
        <taxon>Pterygota</taxon>
        <taxon>Neoptera</taxon>
        <taxon>Endopterygota</taxon>
        <taxon>Lepidoptera</taxon>
        <taxon>Glossata</taxon>
        <taxon>Ditrysia</taxon>
        <taxon>Papilionoidea</taxon>
        <taxon>Pieridae</taxon>
        <taxon>Pierinae</taxon>
        <taxon>Pieris</taxon>
    </lineage>
</organism>
<evidence type="ECO:0000256" key="3">
    <source>
        <dbReference type="SAM" id="Phobius"/>
    </source>
</evidence>
<dbReference type="EMBL" id="CALOZG010000003">
    <property type="protein sequence ID" value="CAH3992423.1"/>
    <property type="molecule type" value="Genomic_DNA"/>
</dbReference>
<keyword evidence="3" id="KW-0812">Transmembrane</keyword>
<keyword evidence="6" id="KW-1185">Reference proteome</keyword>
<dbReference type="PRINTS" id="PR00412">
    <property type="entry name" value="EPOXHYDRLASE"/>
</dbReference>
<accession>A0A9P0T053</accession>
<keyword evidence="3" id="KW-0472">Membrane</keyword>
<dbReference type="GO" id="GO:0004301">
    <property type="term" value="F:epoxide hydrolase activity"/>
    <property type="evidence" value="ECO:0007669"/>
    <property type="project" value="UniProtKB-ARBA"/>
</dbReference>
<sequence length="342" mass="40556">MCVITYIKRLAIANALTLYYTAAIIFYMLVTYLKNPFRNPWANKQRLVPPARLSDPKYGVHKYIKVNNVKLHYVENGDPSKPLMVFLHGFPEFWYSWRYQLLEFKKDYWCVAVDMRGYGDSERPDGVSSYNIQTMAEDIRDLLRQLGRETFILVSHDWGGIVATRFRDNYPETLQALVVLSSTAHEAWLDAIWNDDEQRKLSWYVFLYRMRVIPELMIQMNNLELLDKVMIVEGKPTVDSEDLECYKYWFGKQYALTPPINYYRAAIDYIDVELKQHDENVPFLFAHGTNERYLGKKIMETMKKLYKTIETTKVQDSGHFMQQEDPEKVNRLIRTFLQKQNL</sequence>
<dbReference type="Gene3D" id="3.40.50.1820">
    <property type="entry name" value="alpha/beta hydrolase"/>
    <property type="match status" value="1"/>
</dbReference>
<comment type="similarity">
    <text evidence="2">Belongs to the AB hydrolase superfamily. Epoxide hydrolase family.</text>
</comment>
<dbReference type="Proteomes" id="UP001152562">
    <property type="component" value="Unassembled WGS sequence"/>
</dbReference>
<feature type="transmembrane region" description="Helical" evidence="3">
    <location>
        <begin position="12"/>
        <end position="33"/>
    </location>
</feature>
<evidence type="ECO:0000256" key="1">
    <source>
        <dbReference type="ARBA" id="ARBA00022801"/>
    </source>
</evidence>
<proteinExistence type="inferred from homology"/>
<reference evidence="5" key="1">
    <citation type="submission" date="2022-05" db="EMBL/GenBank/DDBJ databases">
        <authorList>
            <person name="Okamura Y."/>
        </authorList>
    </citation>
    <scope>NUCLEOTIDE SEQUENCE</scope>
</reference>
<comment type="caution">
    <text evidence="5">The sequence shown here is derived from an EMBL/GenBank/DDBJ whole genome shotgun (WGS) entry which is preliminary data.</text>
</comment>
<feature type="domain" description="AB hydrolase-1" evidence="4">
    <location>
        <begin position="82"/>
        <end position="326"/>
    </location>
</feature>
<name>A0A9P0T053_PIEBR</name>
<evidence type="ECO:0000313" key="5">
    <source>
        <dbReference type="EMBL" id="CAH3992423.1"/>
    </source>
</evidence>
<gene>
    <name evidence="5" type="ORF">PIBRA_LOCUS2221</name>
</gene>